<dbReference type="InterPro" id="IPR002346">
    <property type="entry name" value="Mopterin_DH_FAD-bd"/>
</dbReference>
<evidence type="ECO:0000256" key="1">
    <source>
        <dbReference type="ARBA" id="ARBA00023002"/>
    </source>
</evidence>
<keyword evidence="4" id="KW-1185">Reference proteome</keyword>
<dbReference type="PANTHER" id="PTHR42659">
    <property type="entry name" value="XANTHINE DEHYDROGENASE SUBUNIT C-RELATED"/>
    <property type="match status" value="1"/>
</dbReference>
<dbReference type="InterPro" id="IPR016169">
    <property type="entry name" value="FAD-bd_PCMH_sub2"/>
</dbReference>
<gene>
    <name evidence="3" type="ORF">E1294_51040</name>
</gene>
<dbReference type="InterPro" id="IPR051312">
    <property type="entry name" value="Diverse_Substr_Oxidored"/>
</dbReference>
<accession>A0A4R4VKK4</accession>
<dbReference type="SUPFAM" id="SSF55447">
    <property type="entry name" value="CO dehydrogenase flavoprotein C-terminal domain-like"/>
    <property type="match status" value="1"/>
</dbReference>
<comment type="caution">
    <text evidence="3">The sequence shown here is derived from an EMBL/GenBank/DDBJ whole genome shotgun (WGS) entry which is preliminary data.</text>
</comment>
<feature type="domain" description="FAD-binding PCMH-type" evidence="2">
    <location>
        <begin position="1"/>
        <end position="220"/>
    </location>
</feature>
<dbReference type="RefSeq" id="WP_132520303.1">
    <property type="nucleotide sequence ID" value="NZ_SMKP01000338.1"/>
</dbReference>
<dbReference type="Pfam" id="PF00941">
    <property type="entry name" value="FAD_binding_5"/>
    <property type="match status" value="1"/>
</dbReference>
<dbReference type="EMBL" id="SMKP01000338">
    <property type="protein sequence ID" value="TDD02834.1"/>
    <property type="molecule type" value="Genomic_DNA"/>
</dbReference>
<dbReference type="AlphaFoldDB" id="A0A4R4VKK4"/>
<keyword evidence="1" id="KW-0560">Oxidoreductase</keyword>
<name>A0A4R4VKK4_9ACTN</name>
<dbReference type="SUPFAM" id="SSF56176">
    <property type="entry name" value="FAD-binding/transporter-associated domain-like"/>
    <property type="match status" value="1"/>
</dbReference>
<evidence type="ECO:0000259" key="2">
    <source>
        <dbReference type="PROSITE" id="PS51387"/>
    </source>
</evidence>
<dbReference type="InterPro" id="IPR036683">
    <property type="entry name" value="CO_DH_flav_C_dom_sf"/>
</dbReference>
<dbReference type="Gene3D" id="3.30.43.10">
    <property type="entry name" value="Uridine Diphospho-n-acetylenolpyruvylglucosamine Reductase, domain 2"/>
    <property type="match status" value="1"/>
</dbReference>
<dbReference type="Gene3D" id="3.30.465.10">
    <property type="match status" value="2"/>
</dbReference>
<evidence type="ECO:0000313" key="4">
    <source>
        <dbReference type="Proteomes" id="UP000294543"/>
    </source>
</evidence>
<dbReference type="GO" id="GO:0071949">
    <property type="term" value="F:FAD binding"/>
    <property type="evidence" value="ECO:0007669"/>
    <property type="project" value="InterPro"/>
</dbReference>
<reference evidence="3 4" key="1">
    <citation type="submission" date="2019-03" db="EMBL/GenBank/DDBJ databases">
        <title>Draft genome sequences of novel Actinobacteria.</title>
        <authorList>
            <person name="Sahin N."/>
            <person name="Ay H."/>
            <person name="Saygin H."/>
        </authorList>
    </citation>
    <scope>NUCLEOTIDE SEQUENCE [LARGE SCALE GENOMIC DNA]</scope>
    <source>
        <strain evidence="3 4">KC712</strain>
    </source>
</reference>
<dbReference type="GO" id="GO:0016491">
    <property type="term" value="F:oxidoreductase activity"/>
    <property type="evidence" value="ECO:0007669"/>
    <property type="project" value="UniProtKB-KW"/>
</dbReference>
<organism evidence="3 4">
    <name type="scientific">Nonomuraea diastatica</name>
    <dbReference type="NCBI Taxonomy" id="1848329"/>
    <lineage>
        <taxon>Bacteria</taxon>
        <taxon>Bacillati</taxon>
        <taxon>Actinomycetota</taxon>
        <taxon>Actinomycetes</taxon>
        <taxon>Streptosporangiales</taxon>
        <taxon>Streptosporangiaceae</taxon>
        <taxon>Nonomuraea</taxon>
    </lineage>
</organism>
<proteinExistence type="predicted"/>
<dbReference type="PROSITE" id="PS51387">
    <property type="entry name" value="FAD_PCMH"/>
    <property type="match status" value="1"/>
</dbReference>
<sequence length="325" mass="34813">MDLLSFSRPRGIDEALRILGRDRQAIPVAGSTDLVTLLRDGIRATSHLVDLNGLGLDEIHWLPGGGVRIGALVRNAVADTRLRRAYPVLAEALRSGASPQIRNRATFGGNVLQQTRCTYYRLPEFACNRRSPGSGCAAIQGDSSRHAIFGASNQCVAVHPSDLSVALQALEAVVLAQSTAGRRRIPVDAFFRLPGTTPHVASELRPGELITGIELPASDHAATSRYVKFRERTSYAFALVSAAVAIEVRDGVVRTARVALGGVAAKPWRSTAAEQALTGNRLTEETITAAGEAAADGARPLRHNKHKVELVKRVVRTALTDLEQA</sequence>
<dbReference type="Pfam" id="PF03450">
    <property type="entry name" value="CO_deh_flav_C"/>
    <property type="match status" value="1"/>
</dbReference>
<dbReference type="Proteomes" id="UP000294543">
    <property type="component" value="Unassembled WGS sequence"/>
</dbReference>
<evidence type="ECO:0000313" key="3">
    <source>
        <dbReference type="EMBL" id="TDD02834.1"/>
    </source>
</evidence>
<dbReference type="OrthoDB" id="9814706at2"/>
<protein>
    <submittedName>
        <fullName evidence="3">Xanthine dehydrogenase family protein subunit M</fullName>
    </submittedName>
</protein>
<dbReference type="Gene3D" id="3.30.390.50">
    <property type="entry name" value="CO dehydrogenase flavoprotein, C-terminal domain"/>
    <property type="match status" value="1"/>
</dbReference>
<dbReference type="InterPro" id="IPR036318">
    <property type="entry name" value="FAD-bd_PCMH-like_sf"/>
</dbReference>
<dbReference type="PANTHER" id="PTHR42659:SF1">
    <property type="entry name" value="OXIDOREDUCTASE"/>
    <property type="match status" value="1"/>
</dbReference>
<dbReference type="InterPro" id="IPR005107">
    <property type="entry name" value="CO_DH_flav_C"/>
</dbReference>
<dbReference type="InterPro" id="IPR016167">
    <property type="entry name" value="FAD-bd_PCMH_sub1"/>
</dbReference>
<dbReference type="InterPro" id="IPR016166">
    <property type="entry name" value="FAD-bd_PCMH"/>
</dbReference>
<dbReference type="SMART" id="SM01092">
    <property type="entry name" value="CO_deh_flav_C"/>
    <property type="match status" value="1"/>
</dbReference>